<evidence type="ECO:0000259" key="4">
    <source>
        <dbReference type="SMART" id="SM00672"/>
    </source>
</evidence>
<dbReference type="EMBL" id="JBANRG010000043">
    <property type="protein sequence ID" value="KAK7446669.1"/>
    <property type="molecule type" value="Genomic_DNA"/>
</dbReference>
<proteinExistence type="inferred from homology"/>
<dbReference type="PANTHER" id="PTHR12203:SF35">
    <property type="entry name" value="PROTEIN O-GLUCOSYLTRANSFERASE 1"/>
    <property type="match status" value="1"/>
</dbReference>
<feature type="compositionally biased region" description="Low complexity" evidence="3">
    <location>
        <begin position="683"/>
        <end position="698"/>
    </location>
</feature>
<comment type="similarity">
    <text evidence="1">Belongs to the glycosyltransferase 90 family.</text>
</comment>
<dbReference type="InterPro" id="IPR051091">
    <property type="entry name" value="O-Glucosyltr/Glycosyltrsf_90"/>
</dbReference>
<feature type="compositionally biased region" description="Low complexity" evidence="3">
    <location>
        <begin position="326"/>
        <end position="342"/>
    </location>
</feature>
<keyword evidence="2" id="KW-0808">Transferase</keyword>
<reference evidence="5 6" key="1">
    <citation type="submission" date="2024-01" db="EMBL/GenBank/DDBJ databases">
        <title>A draft genome for the cacao thread blight pathogen Marasmiellus scandens.</title>
        <authorList>
            <person name="Baruah I.K."/>
            <person name="Leung J."/>
            <person name="Bukari Y."/>
            <person name="Amoako-Attah I."/>
            <person name="Meinhardt L.W."/>
            <person name="Bailey B.A."/>
            <person name="Cohen S.P."/>
        </authorList>
    </citation>
    <scope>NUCLEOTIDE SEQUENCE [LARGE SCALE GENOMIC DNA]</scope>
    <source>
        <strain evidence="5 6">GH-19</strain>
    </source>
</reference>
<feature type="region of interest" description="Disordered" evidence="3">
    <location>
        <begin position="319"/>
        <end position="350"/>
    </location>
</feature>
<organism evidence="5 6">
    <name type="scientific">Marasmiellus scandens</name>
    <dbReference type="NCBI Taxonomy" id="2682957"/>
    <lineage>
        <taxon>Eukaryota</taxon>
        <taxon>Fungi</taxon>
        <taxon>Dikarya</taxon>
        <taxon>Basidiomycota</taxon>
        <taxon>Agaricomycotina</taxon>
        <taxon>Agaricomycetes</taxon>
        <taxon>Agaricomycetidae</taxon>
        <taxon>Agaricales</taxon>
        <taxon>Marasmiineae</taxon>
        <taxon>Omphalotaceae</taxon>
        <taxon>Marasmiellus</taxon>
    </lineage>
</organism>
<evidence type="ECO:0000256" key="1">
    <source>
        <dbReference type="ARBA" id="ARBA00010118"/>
    </source>
</evidence>
<feature type="domain" description="Glycosyl transferase CAP10" evidence="4">
    <location>
        <begin position="356"/>
        <end position="726"/>
    </location>
</feature>
<dbReference type="InterPro" id="IPR006598">
    <property type="entry name" value="CAP10"/>
</dbReference>
<name>A0ABR1J0R9_9AGAR</name>
<sequence length="762" mass="85614">MWAPFKLKLPRRRPRSLFSFTPMMMHDRRGWLARHSGLVFLALTVFTFLQLGFHASNRFYSQPASPTSSSSSRWWTSLTSSSPYGPPVLKTHPIPQLIEEAESAYKKKLSKQSRTLKDAVVEYRKRYGRMPPKGFDKWFEMAMENKVVMTDEYDGMMSDLEPFWALSGLEVRRRAFQVGSLPSIDVVRVRDGKAKTVNLNKGFEDSEVGARAAGFRDMIGKVAHLLPDLDFPINAKAESRVIVPWEHTQHPNMTQQDSSVGVEEMLGGKFIADWHGDGGSVWESWRRTCPPNSTARRLFESIRTPFSVSLDSKNYLQIQSQRRDPSSLSSSSSSSTLSASDSSDSHYIPGLNEHGTGPDFSFTPSTAYSTLDFCSSPHAHYSQGHFFSDWRVIPALYPIFSPAKARGFSDIRIPSHYYYGATPRYTYGWDEVNLEFHRLPAKHPKVNVIGDEGAAAVGDGLYGGEAGEGGEETVVMDPMDVPWEKKLDKVFWRGATTGGGNNPPGWMGGYQRHRFLRMASVGNVNVTEEDGEIVRTVVFPDPLSLEGKEKMGSTAYLSLPLSLSELNDEIMDVAFTKAVSAPAYPGGLDALLKDYRWSGSVALGHHWQYKYLLDLDGMSYSGRFLAFLESGSVPVKATVYDEWWAGWCVPWVHFIPLSTSYKEIYNIHAFFSGPPQVALKALDSPSSESESEQQQSPDPTNPNTEQVYNADGDARLRRIARAGRQWKKTQGRRVDMELYVFRLALEWARLWADDRDAASLEL</sequence>
<evidence type="ECO:0000256" key="2">
    <source>
        <dbReference type="ARBA" id="ARBA00022679"/>
    </source>
</evidence>
<evidence type="ECO:0000256" key="3">
    <source>
        <dbReference type="SAM" id="MobiDB-lite"/>
    </source>
</evidence>
<protein>
    <recommendedName>
        <fullName evidence="4">Glycosyl transferase CAP10 domain-containing protein</fullName>
    </recommendedName>
</protein>
<evidence type="ECO:0000313" key="6">
    <source>
        <dbReference type="Proteomes" id="UP001498398"/>
    </source>
</evidence>
<accession>A0ABR1J0R9</accession>
<dbReference type="Proteomes" id="UP001498398">
    <property type="component" value="Unassembled WGS sequence"/>
</dbReference>
<keyword evidence="6" id="KW-1185">Reference proteome</keyword>
<evidence type="ECO:0000313" key="5">
    <source>
        <dbReference type="EMBL" id="KAK7446669.1"/>
    </source>
</evidence>
<dbReference type="SMART" id="SM00672">
    <property type="entry name" value="CAP10"/>
    <property type="match status" value="1"/>
</dbReference>
<comment type="caution">
    <text evidence="5">The sequence shown here is derived from an EMBL/GenBank/DDBJ whole genome shotgun (WGS) entry which is preliminary data.</text>
</comment>
<gene>
    <name evidence="5" type="ORF">VKT23_014364</name>
</gene>
<dbReference type="PANTHER" id="PTHR12203">
    <property type="entry name" value="KDEL LYS-ASP-GLU-LEU CONTAINING - RELATED"/>
    <property type="match status" value="1"/>
</dbReference>
<feature type="region of interest" description="Disordered" evidence="3">
    <location>
        <begin position="682"/>
        <end position="706"/>
    </location>
</feature>